<accession>A0ABT4RK39</accession>
<protein>
    <submittedName>
        <fullName evidence="1">Winged helix DNA-binding domain-containing protein</fullName>
    </submittedName>
</protein>
<name>A0ABT4RK39_9ACTN</name>
<dbReference type="PANTHER" id="PTHR38479:SF2">
    <property type="entry name" value="WINGED HELIX DNA-BINDING DOMAIN-CONTAINING PROTEIN"/>
    <property type="match status" value="1"/>
</dbReference>
<keyword evidence="1" id="KW-0238">DNA-binding</keyword>
<proteinExistence type="predicted"/>
<evidence type="ECO:0000313" key="1">
    <source>
        <dbReference type="EMBL" id="MDA0138919.1"/>
    </source>
</evidence>
<dbReference type="Pfam" id="PF06224">
    <property type="entry name" value="AlkZ-like"/>
    <property type="match status" value="1"/>
</dbReference>
<dbReference type="PANTHER" id="PTHR38479">
    <property type="entry name" value="LMO0824 PROTEIN"/>
    <property type="match status" value="1"/>
</dbReference>
<dbReference type="RefSeq" id="WP_202954485.1">
    <property type="nucleotide sequence ID" value="NZ_JAPCID010000020.1"/>
</dbReference>
<keyword evidence="2" id="KW-1185">Reference proteome</keyword>
<organism evidence="1 2">
    <name type="scientific">Solirubrobacter deserti</name>
    <dbReference type="NCBI Taxonomy" id="2282478"/>
    <lineage>
        <taxon>Bacteria</taxon>
        <taxon>Bacillati</taxon>
        <taxon>Actinomycetota</taxon>
        <taxon>Thermoleophilia</taxon>
        <taxon>Solirubrobacterales</taxon>
        <taxon>Solirubrobacteraceae</taxon>
        <taxon>Solirubrobacter</taxon>
    </lineage>
</organism>
<evidence type="ECO:0000313" key="2">
    <source>
        <dbReference type="Proteomes" id="UP001147700"/>
    </source>
</evidence>
<sequence length="330" mass="36694">MILTQRQLNRAVLARQGLLERRELDLPAALDAMAGLQAQYAPSMYIGLWSRVAGLERDAVTRALEDRSIVQGTLMRFTIHLVSAADYWPLTLAIRDSRRAWWTRVSKHGPLDEAAATLRAALKDGPLRRKEIDALIGKEALQGVGAWVDMVRVPPQGTWEKRRADNFGLAEDWLPQPPVDDPVGHLVRRYLTGFGPAAKGDIANWAGMGIKEIEPALDGLDTHEAEDGTTLYDLPDLPLPDPDTPAPVRFLPTWDATLLVHARRALILPEAFRERIFHTKMPQSIGTFLVDGQVAGTWKPDGTVTPFVDLNRRQRAQVDKEARALAEFSA</sequence>
<dbReference type="GO" id="GO:0003677">
    <property type="term" value="F:DNA binding"/>
    <property type="evidence" value="ECO:0007669"/>
    <property type="project" value="UniProtKB-KW"/>
</dbReference>
<comment type="caution">
    <text evidence="1">The sequence shown here is derived from an EMBL/GenBank/DDBJ whole genome shotgun (WGS) entry which is preliminary data.</text>
</comment>
<dbReference type="Proteomes" id="UP001147700">
    <property type="component" value="Unassembled WGS sequence"/>
</dbReference>
<reference evidence="1" key="1">
    <citation type="submission" date="2022-10" db="EMBL/GenBank/DDBJ databases">
        <title>The WGS of Solirubrobacter sp. CPCC 204708.</title>
        <authorList>
            <person name="Jiang Z."/>
        </authorList>
    </citation>
    <scope>NUCLEOTIDE SEQUENCE</scope>
    <source>
        <strain evidence="1">CPCC 204708</strain>
    </source>
</reference>
<dbReference type="InterPro" id="IPR009351">
    <property type="entry name" value="AlkZ-like"/>
</dbReference>
<gene>
    <name evidence="1" type="ORF">OJ962_15555</name>
</gene>
<dbReference type="EMBL" id="JAPCID010000020">
    <property type="protein sequence ID" value="MDA0138919.1"/>
    <property type="molecule type" value="Genomic_DNA"/>
</dbReference>